<protein>
    <recommendedName>
        <fullName evidence="2">LysR substrate-binding domain-containing protein</fullName>
    </recommendedName>
</protein>
<dbReference type="Pfam" id="PF03466">
    <property type="entry name" value="LysR_substrate"/>
    <property type="match status" value="1"/>
</dbReference>
<gene>
    <name evidence="3" type="ORF">GCM10009107_20110</name>
</gene>
<keyword evidence="4" id="KW-1185">Reference proteome</keyword>
<dbReference type="Proteomes" id="UP001500279">
    <property type="component" value="Unassembled WGS sequence"/>
</dbReference>
<comment type="caution">
    <text evidence="3">The sequence shown here is derived from an EMBL/GenBank/DDBJ whole genome shotgun (WGS) entry which is preliminary data.</text>
</comment>
<organism evidence="3 4">
    <name type="scientific">Ideonella azotifigens</name>
    <dbReference type="NCBI Taxonomy" id="513160"/>
    <lineage>
        <taxon>Bacteria</taxon>
        <taxon>Pseudomonadati</taxon>
        <taxon>Pseudomonadota</taxon>
        <taxon>Betaproteobacteria</taxon>
        <taxon>Burkholderiales</taxon>
        <taxon>Sphaerotilaceae</taxon>
        <taxon>Ideonella</taxon>
    </lineage>
</organism>
<evidence type="ECO:0000256" key="1">
    <source>
        <dbReference type="ARBA" id="ARBA00009437"/>
    </source>
</evidence>
<dbReference type="Gene3D" id="3.40.190.290">
    <property type="match status" value="1"/>
</dbReference>
<dbReference type="PANTHER" id="PTHR30537:SF1">
    <property type="entry name" value="HTH-TYPE TRANSCRIPTIONAL REGULATOR PGRR"/>
    <property type="match status" value="1"/>
</dbReference>
<evidence type="ECO:0000259" key="2">
    <source>
        <dbReference type="Pfam" id="PF03466"/>
    </source>
</evidence>
<feature type="domain" description="LysR substrate-binding" evidence="2">
    <location>
        <begin position="3"/>
        <end position="187"/>
    </location>
</feature>
<dbReference type="PANTHER" id="PTHR30537">
    <property type="entry name" value="HTH-TYPE TRANSCRIPTIONAL REGULATOR"/>
    <property type="match status" value="1"/>
</dbReference>
<reference evidence="3 4" key="1">
    <citation type="journal article" date="2019" name="Int. J. Syst. Evol. Microbiol.">
        <title>The Global Catalogue of Microorganisms (GCM) 10K type strain sequencing project: providing services to taxonomists for standard genome sequencing and annotation.</title>
        <authorList>
            <consortium name="The Broad Institute Genomics Platform"/>
            <consortium name="The Broad Institute Genome Sequencing Center for Infectious Disease"/>
            <person name="Wu L."/>
            <person name="Ma J."/>
        </authorList>
    </citation>
    <scope>NUCLEOTIDE SEQUENCE [LARGE SCALE GENOMIC DNA]</scope>
    <source>
        <strain evidence="3 4">JCM 15503</strain>
    </source>
</reference>
<proteinExistence type="inferred from homology"/>
<evidence type="ECO:0000313" key="4">
    <source>
        <dbReference type="Proteomes" id="UP001500279"/>
    </source>
</evidence>
<dbReference type="EMBL" id="BAAAEW010000008">
    <property type="protein sequence ID" value="GAA0749427.1"/>
    <property type="molecule type" value="Genomic_DNA"/>
</dbReference>
<accession>A0ABN1JYK5</accession>
<dbReference type="SUPFAM" id="SSF53850">
    <property type="entry name" value="Periplasmic binding protein-like II"/>
    <property type="match status" value="1"/>
</dbReference>
<name>A0ABN1JYK5_9BURK</name>
<dbReference type="InterPro" id="IPR005119">
    <property type="entry name" value="LysR_subst-bd"/>
</dbReference>
<dbReference type="InterPro" id="IPR058163">
    <property type="entry name" value="LysR-type_TF_proteobact-type"/>
</dbReference>
<evidence type="ECO:0000313" key="3">
    <source>
        <dbReference type="EMBL" id="GAA0749427.1"/>
    </source>
</evidence>
<comment type="similarity">
    <text evidence="1">Belongs to the LysR transcriptional regulatory family.</text>
</comment>
<sequence>MWPRLDPLLQRYPELKIEISADYRMVDIDADRYDIGVRWGNQVERDMIAVRMTAEQPMVIVASPGYLAVRGVPCTSQDLLRHNCITLRPTSGGGICGWALEHKGRKTEAKVTGQTVFTSVYPMLQAALSGHALVFVTADLARRHVEAGRLVSVMQEWCPLFPGLHACYSRRRNPTRALTVVIEALREPLTSL</sequence>